<feature type="domain" description="Type IV pilin Tt1218-like" evidence="2">
    <location>
        <begin position="37"/>
        <end position="107"/>
    </location>
</feature>
<keyword evidence="1" id="KW-0812">Transmembrane</keyword>
<dbReference type="EMBL" id="BMAT01007662">
    <property type="protein sequence ID" value="GFR68849.1"/>
    <property type="molecule type" value="Genomic_DNA"/>
</dbReference>
<keyword evidence="1" id="KW-0472">Membrane</keyword>
<feature type="transmembrane region" description="Helical" evidence="1">
    <location>
        <begin position="12"/>
        <end position="37"/>
    </location>
</feature>
<proteinExistence type="predicted"/>
<name>A0AAV4F6F3_9GAST</name>
<evidence type="ECO:0000313" key="3">
    <source>
        <dbReference type="EMBL" id="GFR68849.1"/>
    </source>
</evidence>
<dbReference type="Proteomes" id="UP000762676">
    <property type="component" value="Unassembled WGS sequence"/>
</dbReference>
<keyword evidence="1" id="KW-1133">Transmembrane helix</keyword>
<evidence type="ECO:0000259" key="2">
    <source>
        <dbReference type="Pfam" id="PF22150"/>
    </source>
</evidence>
<dbReference type="NCBIfam" id="TIGR02523">
    <property type="entry name" value="type_IV_pilV"/>
    <property type="match status" value="1"/>
</dbReference>
<evidence type="ECO:0000256" key="1">
    <source>
        <dbReference type="SAM" id="Phobius"/>
    </source>
</evidence>
<dbReference type="InterPro" id="IPR054402">
    <property type="entry name" value="Tt1218-like_dom"/>
</dbReference>
<organism evidence="3 4">
    <name type="scientific">Elysia marginata</name>
    <dbReference type="NCBI Taxonomy" id="1093978"/>
    <lineage>
        <taxon>Eukaryota</taxon>
        <taxon>Metazoa</taxon>
        <taxon>Spiralia</taxon>
        <taxon>Lophotrochozoa</taxon>
        <taxon>Mollusca</taxon>
        <taxon>Gastropoda</taxon>
        <taxon>Heterobranchia</taxon>
        <taxon>Euthyneura</taxon>
        <taxon>Panpulmonata</taxon>
        <taxon>Sacoglossa</taxon>
        <taxon>Placobranchoidea</taxon>
        <taxon>Plakobranchidae</taxon>
        <taxon>Elysia</taxon>
    </lineage>
</organism>
<evidence type="ECO:0000313" key="4">
    <source>
        <dbReference type="Proteomes" id="UP000762676"/>
    </source>
</evidence>
<comment type="caution">
    <text evidence="3">The sequence shown here is derived from an EMBL/GenBank/DDBJ whole genome shotgun (WGS) entry which is preliminary data.</text>
</comment>
<dbReference type="AlphaFoldDB" id="A0AAV4F6F3"/>
<accession>A0AAV4F6F3</accession>
<protein>
    <submittedName>
        <fullName evidence="3">Type IV pilus modification protein PilV</fullName>
    </submittedName>
</protein>
<gene>
    <name evidence="3" type="ORF">ElyMa_003744500</name>
</gene>
<dbReference type="InterPro" id="IPR013362">
    <property type="entry name" value="Pilus_4_PilV"/>
</dbReference>
<sequence>MPDGANRSLSAMAGFSLIENLVTLFILTVGLLGLAGLQATSLRINHQAFSQHKAVSLAINIADRMRANPEGVDGNFYSLISSGFTQVSRCYTASGCTAQEMARNDIWEWNQLIQNNLPGGLGLVCRDDTPADGGTGFASTTATSIASQVVNLATTQPGTTPAIQAQAANAESLAQQAEAESLAGNATNAANLARQSAEQSGQVLNALFPAGVDSDPVAQTIAAQTQRAISSARTATNVAGASDAQSAITASCSNDGSVYTIWIVWDTNNDGSLDSPFAFDINGDLSYMMTFEP</sequence>
<reference evidence="3 4" key="1">
    <citation type="journal article" date="2021" name="Elife">
        <title>Chloroplast acquisition without the gene transfer in kleptoplastic sea slugs, Plakobranchus ocellatus.</title>
        <authorList>
            <person name="Maeda T."/>
            <person name="Takahashi S."/>
            <person name="Yoshida T."/>
            <person name="Shimamura S."/>
            <person name="Takaki Y."/>
            <person name="Nagai Y."/>
            <person name="Toyoda A."/>
            <person name="Suzuki Y."/>
            <person name="Arimoto A."/>
            <person name="Ishii H."/>
            <person name="Satoh N."/>
            <person name="Nishiyama T."/>
            <person name="Hasebe M."/>
            <person name="Maruyama T."/>
            <person name="Minagawa J."/>
            <person name="Obokata J."/>
            <person name="Shigenobu S."/>
        </authorList>
    </citation>
    <scope>NUCLEOTIDE SEQUENCE [LARGE SCALE GENOMIC DNA]</scope>
</reference>
<dbReference type="Pfam" id="PF22150">
    <property type="entry name" value="Tt1218-like"/>
    <property type="match status" value="1"/>
</dbReference>
<keyword evidence="4" id="KW-1185">Reference proteome</keyword>